<proteinExistence type="inferred from homology"/>
<dbReference type="Pfam" id="PF01263">
    <property type="entry name" value="Aldose_epim"/>
    <property type="match status" value="1"/>
</dbReference>
<dbReference type="InterPro" id="IPR008183">
    <property type="entry name" value="Aldose_1/G6P_1-epimerase"/>
</dbReference>
<keyword evidence="2 3" id="KW-0413">Isomerase</keyword>
<dbReference type="InterPro" id="IPR015443">
    <property type="entry name" value="Aldose_1-epimerase"/>
</dbReference>
<comment type="catalytic activity">
    <reaction evidence="2">
        <text>alpha-D-glucose = beta-D-glucose</text>
        <dbReference type="Rhea" id="RHEA:10264"/>
        <dbReference type="ChEBI" id="CHEBI:15903"/>
        <dbReference type="ChEBI" id="CHEBI:17925"/>
        <dbReference type="EC" id="5.1.3.3"/>
    </reaction>
</comment>
<comment type="pathway">
    <text evidence="2">Carbohydrate metabolism; hexose metabolism.</text>
</comment>
<dbReference type="PANTHER" id="PTHR10091">
    <property type="entry name" value="ALDOSE-1-EPIMERASE"/>
    <property type="match status" value="1"/>
</dbReference>
<dbReference type="Proteomes" id="UP001162889">
    <property type="component" value="Unassembled WGS sequence"/>
</dbReference>
<dbReference type="EMBL" id="JALJZU010000001">
    <property type="protein sequence ID" value="MCP2006782.1"/>
    <property type="molecule type" value="Genomic_DNA"/>
</dbReference>
<dbReference type="PIRSF" id="PIRSF005096">
    <property type="entry name" value="GALM"/>
    <property type="match status" value="1"/>
</dbReference>
<organism evidence="3 5">
    <name type="scientific">Duganella violaceipulchra</name>
    <dbReference type="NCBI Taxonomy" id="2849652"/>
    <lineage>
        <taxon>Bacteria</taxon>
        <taxon>Pseudomonadati</taxon>
        <taxon>Pseudomonadota</taxon>
        <taxon>Betaproteobacteria</taxon>
        <taxon>Burkholderiales</taxon>
        <taxon>Oxalobacteraceae</taxon>
        <taxon>Telluria group</taxon>
        <taxon>Duganella</taxon>
    </lineage>
</organism>
<name>A0AA41L379_9BURK</name>
<protein>
    <recommendedName>
        <fullName evidence="2">Aldose 1-epimerase</fullName>
        <ecNumber evidence="2">5.1.3.3</ecNumber>
    </recommendedName>
</protein>
<evidence type="ECO:0000313" key="6">
    <source>
        <dbReference type="Proteomes" id="UP001162889"/>
    </source>
</evidence>
<dbReference type="GO" id="GO:0033499">
    <property type="term" value="P:galactose catabolic process via UDP-galactose, Leloir pathway"/>
    <property type="evidence" value="ECO:0007669"/>
    <property type="project" value="TreeGrafter"/>
</dbReference>
<keyword evidence="6" id="KW-1185">Reference proteome</keyword>
<dbReference type="AlphaFoldDB" id="A0AA41L379"/>
<evidence type="ECO:0000313" key="4">
    <source>
        <dbReference type="EMBL" id="MCP2006782.1"/>
    </source>
</evidence>
<dbReference type="GO" id="GO:0004034">
    <property type="term" value="F:aldose 1-epimerase activity"/>
    <property type="evidence" value="ECO:0007669"/>
    <property type="project" value="UniProtKB-EC"/>
</dbReference>
<dbReference type="PANTHER" id="PTHR10091:SF0">
    <property type="entry name" value="GALACTOSE MUTAROTASE"/>
    <property type="match status" value="1"/>
</dbReference>
<dbReference type="InterPro" id="IPR047215">
    <property type="entry name" value="Galactose_mutarotase-like"/>
</dbReference>
<comment type="similarity">
    <text evidence="1 2">Belongs to the aldose epimerase family.</text>
</comment>
<evidence type="ECO:0000313" key="3">
    <source>
        <dbReference type="EMBL" id="MBV6319407.1"/>
    </source>
</evidence>
<reference evidence="3" key="1">
    <citation type="submission" date="2021-07" db="EMBL/GenBank/DDBJ databases">
        <title>Characterization of violacein-producing bacteria and related species.</title>
        <authorList>
            <person name="Wilson H.S."/>
            <person name="De Leon M.E."/>
        </authorList>
    </citation>
    <scope>NUCLEOTIDE SEQUENCE</scope>
    <source>
        <strain evidence="3">HSC-15S17</strain>
    </source>
</reference>
<keyword evidence="2" id="KW-0119">Carbohydrate metabolism</keyword>
<dbReference type="RefSeq" id="WP_217940079.1">
    <property type="nucleotide sequence ID" value="NZ_JAHTGR010000001.1"/>
</dbReference>
<dbReference type="GO" id="GO:0006006">
    <property type="term" value="P:glucose metabolic process"/>
    <property type="evidence" value="ECO:0007669"/>
    <property type="project" value="TreeGrafter"/>
</dbReference>
<dbReference type="GO" id="GO:0005737">
    <property type="term" value="C:cytoplasm"/>
    <property type="evidence" value="ECO:0007669"/>
    <property type="project" value="TreeGrafter"/>
</dbReference>
<dbReference type="EC" id="5.1.3.3" evidence="2"/>
<accession>A0AA41L379</accession>
<dbReference type="NCBIfam" id="NF008277">
    <property type="entry name" value="PRK11055.1"/>
    <property type="match status" value="1"/>
</dbReference>
<evidence type="ECO:0000256" key="1">
    <source>
        <dbReference type="ARBA" id="ARBA00006206"/>
    </source>
</evidence>
<reference evidence="4" key="2">
    <citation type="submission" date="2022-03" db="EMBL/GenBank/DDBJ databases">
        <title>Genome Encyclopedia of Bacteria and Archaea VI: Functional Genomics of Type Strains.</title>
        <authorList>
            <person name="Whitman W."/>
        </authorList>
    </citation>
    <scope>NUCLEOTIDE SEQUENCE</scope>
    <source>
        <strain evidence="4">HSC-15S17</strain>
    </source>
</reference>
<dbReference type="EMBL" id="JAHTGR010000001">
    <property type="protein sequence ID" value="MBV6319407.1"/>
    <property type="molecule type" value="Genomic_DNA"/>
</dbReference>
<dbReference type="CDD" id="cd09019">
    <property type="entry name" value="galactose_mutarotase_like"/>
    <property type="match status" value="1"/>
</dbReference>
<gene>
    <name evidence="3" type="ORF">KVP70_00550</name>
    <name evidence="4" type="ORF">L1274_000470</name>
</gene>
<evidence type="ECO:0000256" key="2">
    <source>
        <dbReference type="PIRNR" id="PIRNR005096"/>
    </source>
</evidence>
<evidence type="ECO:0000313" key="5">
    <source>
        <dbReference type="Proteomes" id="UP001155901"/>
    </source>
</evidence>
<comment type="caution">
    <text evidence="3">The sequence shown here is derived from an EMBL/GenBank/DDBJ whole genome shotgun (WGS) entry which is preliminary data.</text>
</comment>
<sequence length="341" mass="36639">MMPDQTAPPTYLTLDSGAGHFATVMDIGATLLSCRVPMADGGSRETVLGHPAALNNDPARGYAGAIVGRYANRIAGAAFELDGQRHPLQANENGNQLHGGADGFHRRRWNLDQTAANRVQLTLCSPDGDQGFPGEVQASVSYTFSAHGVLRIDLRARSSVPCPVSLSNHAYFNLDADHGDAREHLLQLQAPSYLPVDAALIPLDALLPVERTGYDFRAARSIRGGLDAVAAAGATGYDHAWLLSRACAGGALPAARLQSSDRKLAMTISTSLPAIQFYDGRHLHTLQDRDGRPYPSYAGFALEPEFLPDSPNRPEWPQPSCILRPGTSMHHFIELAFQANA</sequence>
<dbReference type="Proteomes" id="UP001155901">
    <property type="component" value="Unassembled WGS sequence"/>
</dbReference>